<protein>
    <submittedName>
        <fullName evidence="1">Uncharacterized protein</fullName>
    </submittedName>
</protein>
<reference evidence="1" key="2">
    <citation type="submission" date="2022-06" db="UniProtKB">
        <authorList>
            <consortium name="EnsemblMetazoa"/>
        </authorList>
    </citation>
    <scope>IDENTIFICATION</scope>
    <source>
        <strain evidence="1">PS312</strain>
    </source>
</reference>
<organism evidence="1 2">
    <name type="scientific">Pristionchus pacificus</name>
    <name type="common">Parasitic nematode worm</name>
    <dbReference type="NCBI Taxonomy" id="54126"/>
    <lineage>
        <taxon>Eukaryota</taxon>
        <taxon>Metazoa</taxon>
        <taxon>Ecdysozoa</taxon>
        <taxon>Nematoda</taxon>
        <taxon>Chromadorea</taxon>
        <taxon>Rhabditida</taxon>
        <taxon>Rhabditina</taxon>
        <taxon>Diplogasteromorpha</taxon>
        <taxon>Diplogasteroidea</taxon>
        <taxon>Neodiplogasteridae</taxon>
        <taxon>Pristionchus</taxon>
    </lineage>
</organism>
<accession>A0A2A6BTK8</accession>
<dbReference type="Proteomes" id="UP000005239">
    <property type="component" value="Unassembled WGS sequence"/>
</dbReference>
<evidence type="ECO:0000313" key="2">
    <source>
        <dbReference type="Proteomes" id="UP000005239"/>
    </source>
</evidence>
<evidence type="ECO:0000313" key="1">
    <source>
        <dbReference type="EnsemblMetazoa" id="PPA44460.1"/>
    </source>
</evidence>
<dbReference type="EnsemblMetazoa" id="PPA44460.1">
    <property type="protein sequence ID" value="PPA44460.1"/>
    <property type="gene ID" value="WBGene00282829"/>
</dbReference>
<reference evidence="2" key="1">
    <citation type="journal article" date="2008" name="Nat. Genet.">
        <title>The Pristionchus pacificus genome provides a unique perspective on nematode lifestyle and parasitism.</title>
        <authorList>
            <person name="Dieterich C."/>
            <person name="Clifton S.W."/>
            <person name="Schuster L.N."/>
            <person name="Chinwalla A."/>
            <person name="Delehaunty K."/>
            <person name="Dinkelacker I."/>
            <person name="Fulton L."/>
            <person name="Fulton R."/>
            <person name="Godfrey J."/>
            <person name="Minx P."/>
            <person name="Mitreva M."/>
            <person name="Roeseler W."/>
            <person name="Tian H."/>
            <person name="Witte H."/>
            <person name="Yang S.P."/>
            <person name="Wilson R.K."/>
            <person name="Sommer R.J."/>
        </authorList>
    </citation>
    <scope>NUCLEOTIDE SEQUENCE [LARGE SCALE GENOMIC DNA]</scope>
    <source>
        <strain evidence="2">PS312</strain>
    </source>
</reference>
<sequence length="101" mass="11474">MWNLSMFTALLHLASRFHPDTGVKASKTTVMMEFVTRLERQPRIGKKHKSYVEVSARRIEQNQTSLAQARNLSPENVVSGVLKDADDDSNTHFAYRPSVDI</sequence>
<keyword evidence="2" id="KW-1185">Reference proteome</keyword>
<dbReference type="AlphaFoldDB" id="A0A2A6BTK8"/>
<proteinExistence type="predicted"/>
<name>A0A2A6BTK8_PRIPA</name>
<accession>A0A8R1Z4C6</accession>
<gene>
    <name evidence="1" type="primary">WBGene00282829</name>
</gene>